<accession>A0A166NPH4</accession>
<dbReference type="EMBL" id="AZGY01000018">
    <property type="protein sequence ID" value="KZZ91470.1"/>
    <property type="molecule type" value="Genomic_DNA"/>
</dbReference>
<reference evidence="7 8" key="1">
    <citation type="journal article" date="2016" name="Genome Biol. Evol.">
        <title>Divergent and convergent evolution of fungal pathogenicity.</title>
        <authorList>
            <person name="Shang Y."/>
            <person name="Xiao G."/>
            <person name="Zheng P."/>
            <person name="Cen K."/>
            <person name="Zhan S."/>
            <person name="Wang C."/>
        </authorList>
    </citation>
    <scope>NUCLEOTIDE SEQUENCE [LARGE SCALE GENOMIC DNA]</scope>
    <source>
        <strain evidence="7 8">RCEF 2490</strain>
    </source>
</reference>
<evidence type="ECO:0000313" key="8">
    <source>
        <dbReference type="Proteomes" id="UP000078544"/>
    </source>
</evidence>
<evidence type="ECO:0000256" key="1">
    <source>
        <dbReference type="ARBA" id="ARBA00004123"/>
    </source>
</evidence>
<dbReference type="GO" id="GO:0043161">
    <property type="term" value="P:proteasome-mediated ubiquitin-dependent protein catabolic process"/>
    <property type="evidence" value="ECO:0007669"/>
    <property type="project" value="TreeGrafter"/>
</dbReference>
<feature type="compositionally biased region" description="Polar residues" evidence="6">
    <location>
        <begin position="585"/>
        <end position="595"/>
    </location>
</feature>
<dbReference type="GO" id="GO:0005737">
    <property type="term" value="C:cytoplasm"/>
    <property type="evidence" value="ECO:0007669"/>
    <property type="project" value="UniProtKB-SubCell"/>
</dbReference>
<dbReference type="AlphaFoldDB" id="A0A166NPH4"/>
<dbReference type="PANTHER" id="PTHR15651:SF7">
    <property type="entry name" value="ARMADILLO REPEAT-CONTAINING PROTEIN 8"/>
    <property type="match status" value="1"/>
</dbReference>
<feature type="compositionally biased region" description="Low complexity" evidence="6">
    <location>
        <begin position="338"/>
        <end position="349"/>
    </location>
</feature>
<keyword evidence="8" id="KW-1185">Reference proteome</keyword>
<keyword evidence="4" id="KW-0677">Repeat</keyword>
<dbReference type="InterPro" id="IPR038739">
    <property type="entry name" value="ARMC8/Vid28"/>
</dbReference>
<evidence type="ECO:0000256" key="6">
    <source>
        <dbReference type="SAM" id="MobiDB-lite"/>
    </source>
</evidence>
<feature type="region of interest" description="Disordered" evidence="6">
    <location>
        <begin position="575"/>
        <end position="595"/>
    </location>
</feature>
<dbReference type="InterPro" id="IPR011989">
    <property type="entry name" value="ARM-like"/>
</dbReference>
<dbReference type="GO" id="GO:0005634">
    <property type="term" value="C:nucleus"/>
    <property type="evidence" value="ECO:0007669"/>
    <property type="project" value="UniProtKB-SubCell"/>
</dbReference>
<dbReference type="InterPro" id="IPR016024">
    <property type="entry name" value="ARM-type_fold"/>
</dbReference>
<dbReference type="Proteomes" id="UP000078544">
    <property type="component" value="Unassembled WGS sequence"/>
</dbReference>
<evidence type="ECO:0000256" key="5">
    <source>
        <dbReference type="ARBA" id="ARBA00023242"/>
    </source>
</evidence>
<evidence type="ECO:0000256" key="2">
    <source>
        <dbReference type="ARBA" id="ARBA00004496"/>
    </source>
</evidence>
<evidence type="ECO:0000313" key="7">
    <source>
        <dbReference type="EMBL" id="KZZ91470.1"/>
    </source>
</evidence>
<comment type="caution">
    <text evidence="7">The sequence shown here is derived from an EMBL/GenBank/DDBJ whole genome shotgun (WGS) entry which is preliminary data.</text>
</comment>
<evidence type="ECO:0000256" key="4">
    <source>
        <dbReference type="ARBA" id="ARBA00022737"/>
    </source>
</evidence>
<dbReference type="GO" id="GO:0034657">
    <property type="term" value="C:GID complex"/>
    <property type="evidence" value="ECO:0007669"/>
    <property type="project" value="TreeGrafter"/>
</dbReference>
<dbReference type="PANTHER" id="PTHR15651">
    <property type="entry name" value="ARMADILLO REPEAT-CONTAINING PROTEIN 8"/>
    <property type="match status" value="1"/>
</dbReference>
<proteinExistence type="predicted"/>
<dbReference type="OrthoDB" id="5559898at2759"/>
<keyword evidence="3" id="KW-0963">Cytoplasm</keyword>
<dbReference type="Gene3D" id="1.25.10.10">
    <property type="entry name" value="Leucine-rich Repeat Variant"/>
    <property type="match status" value="3"/>
</dbReference>
<name>A0A166NPH4_9HYPO</name>
<keyword evidence="5" id="KW-0539">Nucleus</keyword>
<sequence>MARPQDSPILAQLRNAKTSREQADALQALKNELVGHIQKKEAWIGLGILDPIVRTLTSGSAKLNGQDGLMQESEERLSDEERVKLQAIQLIACLANGGPAFLSPLHAARVLPAILGHLSPQYSPPQIVVASLRALVNVAAAASLAPRSSPLDRRSLADHVFTPHHIESFNVILSSTSPLYIIQTQITLVSTLISSLCREEKHQNTLVMGGVLDSLAYRLASFAVASGLVLPGARQSARENGLRDVFPEPAPGGAKIGPILEAVSCILGDSKYRANRLVHSPVFLAIFPKIMHEPLTKHNWGWPHEATIMDALLPAIMISAPRAQNKCPAPEQPDLRMSSKASSSRFHASPVTETSRFQSGADTTPISSDDLESPLMPWLIYLVRALKDYDRLMAAAVIAALLKAGLGRKVVREQTVGLLVVPVLVGVIVKNDKDDLEAADTVDQARCRILEKGAAVLAKLITDNEHLQKAAYESDAPKVLAKLLKQSYSPAAPAIQIQYWSPNPDAGMDMENASPAAKLGDTGLDPVMAHKIALREATLKAIGALSAGKEDYRKALVAEGLVPFVVESLSEFPRRPKSAKDKAPSETTLRTAPSPAFGTNPTSVIIAACHVVRTLARSVNILRTALVDHAVALPINHFLRHLDVNVQVAATAAIINLVIEVSPVRELLTQNGVMKALCEHAHSQHPVLRLNALWALKHFVDAVGTDLKKACLKMLEPRWLVHLICNDSQDVYSAKESAADEDDDKDVDMHASDEPPRWVFMRNGVREELDARHSTVLRRAENVLQKVRESEVSPARQARSNDVAVQEQCLDFVRNFIGRPEPGLSSEAPSETVDMIDYLFHEIGQDRLFDILASKLRPKRLRGFGRRDASTGHEGKVVHPQAKIVVAVICILVHLAATIPRHRQMVIAQTELLRLLVPQLSSKDRNVRVSLCHLVINLTWQEDDGEAQACVHRALELKRLGFYAKLDVLQHQDRDLDVRERAKTAVWQIDQATF</sequence>
<feature type="compositionally biased region" description="Basic and acidic residues" evidence="6">
    <location>
        <begin position="575"/>
        <end position="584"/>
    </location>
</feature>
<dbReference type="STRING" id="1081109.A0A166NPH4"/>
<feature type="compositionally biased region" description="Polar residues" evidence="6">
    <location>
        <begin position="351"/>
        <end position="365"/>
    </location>
</feature>
<comment type="subcellular location">
    <subcellularLocation>
        <location evidence="2">Cytoplasm</location>
    </subcellularLocation>
    <subcellularLocation>
        <location evidence="1">Nucleus</location>
    </subcellularLocation>
</comment>
<organism evidence="7 8">
    <name type="scientific">Moelleriella libera RCEF 2490</name>
    <dbReference type="NCBI Taxonomy" id="1081109"/>
    <lineage>
        <taxon>Eukaryota</taxon>
        <taxon>Fungi</taxon>
        <taxon>Dikarya</taxon>
        <taxon>Ascomycota</taxon>
        <taxon>Pezizomycotina</taxon>
        <taxon>Sordariomycetes</taxon>
        <taxon>Hypocreomycetidae</taxon>
        <taxon>Hypocreales</taxon>
        <taxon>Clavicipitaceae</taxon>
        <taxon>Moelleriella</taxon>
    </lineage>
</organism>
<dbReference type="SUPFAM" id="SSF48371">
    <property type="entry name" value="ARM repeat"/>
    <property type="match status" value="2"/>
</dbReference>
<gene>
    <name evidence="7" type="ORF">AAL_06706</name>
</gene>
<evidence type="ECO:0000256" key="3">
    <source>
        <dbReference type="ARBA" id="ARBA00022490"/>
    </source>
</evidence>
<protein>
    <submittedName>
        <fullName evidence="7">Armadillo repeat protein</fullName>
    </submittedName>
</protein>
<feature type="region of interest" description="Disordered" evidence="6">
    <location>
        <begin position="324"/>
        <end position="365"/>
    </location>
</feature>